<dbReference type="GO" id="GO:0070403">
    <property type="term" value="F:NAD+ binding"/>
    <property type="evidence" value="ECO:0007669"/>
    <property type="project" value="InterPro"/>
</dbReference>
<dbReference type="AlphaFoldDB" id="I5AR58"/>
<comment type="similarity">
    <text evidence="2">Belongs to the 3-hydroxyacyl-CoA dehydrogenase family.</text>
</comment>
<evidence type="ECO:0000256" key="1">
    <source>
        <dbReference type="ARBA" id="ARBA00005086"/>
    </source>
</evidence>
<dbReference type="Gene3D" id="1.10.1040.10">
    <property type="entry name" value="N-(1-d-carboxylethyl)-l-norvaline Dehydrogenase, domain 2"/>
    <property type="match status" value="1"/>
</dbReference>
<dbReference type="HOGENOM" id="CLU_009834_2_0_9"/>
<feature type="domain" description="3-hydroxyacyl-CoA dehydrogenase C-terminal" evidence="7">
    <location>
        <begin position="184"/>
        <end position="280"/>
    </location>
</feature>
<dbReference type="InterPro" id="IPR006108">
    <property type="entry name" value="3HC_DH_C"/>
</dbReference>
<dbReference type="PIRSF" id="PIRSF000105">
    <property type="entry name" value="HCDH"/>
    <property type="match status" value="1"/>
</dbReference>
<keyword evidence="10" id="KW-1185">Reference proteome</keyword>
<dbReference type="InterPro" id="IPR008927">
    <property type="entry name" value="6-PGluconate_DH-like_C_sf"/>
</dbReference>
<evidence type="ECO:0000259" key="7">
    <source>
        <dbReference type="Pfam" id="PF00725"/>
    </source>
</evidence>
<dbReference type="InterPro" id="IPR006176">
    <property type="entry name" value="3-OHacyl-CoA_DH_NAD-bd"/>
</dbReference>
<dbReference type="InterPro" id="IPR036291">
    <property type="entry name" value="NAD(P)-bd_dom_sf"/>
</dbReference>
<dbReference type="PANTHER" id="PTHR48075:SF5">
    <property type="entry name" value="3-HYDROXYBUTYRYL-COA DEHYDROGENASE"/>
    <property type="match status" value="1"/>
</dbReference>
<protein>
    <recommendedName>
        <fullName evidence="4">3-hydroxybutyryl-CoA dehydrogenase</fullName>
    </recommendedName>
</protein>
<dbReference type="OrthoDB" id="9771883at2"/>
<organism evidence="9 10">
    <name type="scientific">Eubacterium cellulosolvens (strain ATCC 43171 / JCM 9499 / 6)</name>
    <name type="common">Cillobacterium cellulosolvens</name>
    <dbReference type="NCBI Taxonomy" id="633697"/>
    <lineage>
        <taxon>Bacteria</taxon>
        <taxon>Bacillati</taxon>
        <taxon>Bacillota</taxon>
        <taxon>Clostridia</taxon>
        <taxon>Eubacteriales</taxon>
        <taxon>Eubacteriaceae</taxon>
        <taxon>Eubacterium</taxon>
    </lineage>
</organism>
<feature type="domain" description="3-hydroxyacyl-CoA dehydrogenase NAD binding" evidence="8">
    <location>
        <begin position="2"/>
        <end position="181"/>
    </location>
</feature>
<sequence length="291" mass="31037">MKVGVIGAGTMGSGIAQAFAQCAEVETVYLCDIKEEFAEGGFNKIKGGLDKRVAKGKMEQAAADAITNKIKTGLNTICVDADLIVEAALENMEIKKNCFKELQDNIVKNPDCIFASNTSSLSITEIGSGLSKPVIGMHFFNPAPVMKLVEVIAGINTPVEVVDKVKEISVALGKTPVQVNEAAGFVVNRILVPMINEGICVYAAGVSDIEGIDNAMKLGCNHPMGPLELGDFIGLDIVLAIMDVIYAETGDSKYRACPLLRKMVRGKRLGCKTGIGFYNYADGKKVPTDKQ</sequence>
<dbReference type="InterPro" id="IPR013328">
    <property type="entry name" value="6PGD_dom2"/>
</dbReference>
<feature type="binding site" evidence="6">
    <location>
        <position position="90"/>
    </location>
    <ligand>
        <name>NAD(+)</name>
        <dbReference type="ChEBI" id="CHEBI:57540"/>
    </ligand>
</feature>
<feature type="binding site" evidence="6">
    <location>
        <position position="95"/>
    </location>
    <ligand>
        <name>NAD(+)</name>
        <dbReference type="ChEBI" id="CHEBI:57540"/>
    </ligand>
</feature>
<comment type="pathway">
    <text evidence="1">Lipid metabolism; butanoate metabolism.</text>
</comment>
<feature type="binding site" evidence="6">
    <location>
        <position position="141"/>
    </location>
    <ligand>
        <name>NAD(+)</name>
        <dbReference type="ChEBI" id="CHEBI:57540"/>
    </ligand>
</feature>
<reference evidence="9 10" key="2">
    <citation type="submission" date="2012-02" db="EMBL/GenBank/DDBJ databases">
        <title>Improved High-Quality Draft sequence of Eubacterium cellulosolvens 6.</title>
        <authorList>
            <consortium name="US DOE Joint Genome Institute"/>
            <person name="Lucas S."/>
            <person name="Han J."/>
            <person name="Lapidus A."/>
            <person name="Cheng J.-F."/>
            <person name="Goodwin L."/>
            <person name="Pitluck S."/>
            <person name="Peters L."/>
            <person name="Mikhailova N."/>
            <person name="Gu W."/>
            <person name="Detter J.C."/>
            <person name="Han C."/>
            <person name="Tapia R."/>
            <person name="Land M."/>
            <person name="Hauser L."/>
            <person name="Kyrpides N."/>
            <person name="Ivanova N."/>
            <person name="Pagani I."/>
            <person name="Johnson E."/>
            <person name="Mukhopadhyay B."/>
            <person name="Anderson I."/>
            <person name="Woyke T."/>
        </authorList>
    </citation>
    <scope>NUCLEOTIDE SEQUENCE [LARGE SCALE GENOMIC DNA]</scope>
    <source>
        <strain evidence="9 10">6</strain>
    </source>
</reference>
<evidence type="ECO:0000256" key="6">
    <source>
        <dbReference type="PIRSR" id="PIRSR000105-2"/>
    </source>
</evidence>
<reference evidence="9 10" key="1">
    <citation type="submission" date="2010-08" db="EMBL/GenBank/DDBJ databases">
        <authorList>
            <consortium name="US DOE Joint Genome Institute (JGI-PGF)"/>
            <person name="Lucas S."/>
            <person name="Copeland A."/>
            <person name="Lapidus A."/>
            <person name="Cheng J.-F."/>
            <person name="Bruce D."/>
            <person name="Goodwin L."/>
            <person name="Pitluck S."/>
            <person name="Land M.L."/>
            <person name="Hauser L."/>
            <person name="Chang Y.-J."/>
            <person name="Anderson I.J."/>
            <person name="Johnson E."/>
            <person name="Mulhopadhyay B."/>
            <person name="Kyrpides N."/>
            <person name="Woyke T.J."/>
        </authorList>
    </citation>
    <scope>NUCLEOTIDE SEQUENCE [LARGE SCALE GENOMIC DNA]</scope>
    <source>
        <strain evidence="9 10">6</strain>
    </source>
</reference>
<evidence type="ECO:0000256" key="4">
    <source>
        <dbReference type="ARBA" id="ARBA00067747"/>
    </source>
</evidence>
<dbReference type="eggNOG" id="COG1250">
    <property type="taxonomic scope" value="Bacteria"/>
</dbReference>
<feature type="binding site" evidence="6">
    <location>
        <begin position="7"/>
        <end position="12"/>
    </location>
    <ligand>
        <name>NAD(+)</name>
        <dbReference type="ChEBI" id="CHEBI:57540"/>
    </ligand>
</feature>
<dbReference type="EMBL" id="CM001487">
    <property type="protein sequence ID" value="EIM56281.1"/>
    <property type="molecule type" value="Genomic_DNA"/>
</dbReference>
<dbReference type="PROSITE" id="PS00067">
    <property type="entry name" value="3HCDH"/>
    <property type="match status" value="1"/>
</dbReference>
<gene>
    <name evidence="9" type="ORF">EubceDRAFT1_0429</name>
</gene>
<dbReference type="SUPFAM" id="SSF51735">
    <property type="entry name" value="NAD(P)-binding Rossmann-fold domains"/>
    <property type="match status" value="1"/>
</dbReference>
<name>I5AR58_EUBC6</name>
<feature type="binding site" evidence="6">
    <location>
        <position position="32"/>
    </location>
    <ligand>
        <name>NAD(+)</name>
        <dbReference type="ChEBI" id="CHEBI:57540"/>
    </ligand>
</feature>
<dbReference type="InterPro" id="IPR022694">
    <property type="entry name" value="3-OHacyl-CoA_DH"/>
</dbReference>
<dbReference type="InterPro" id="IPR006180">
    <property type="entry name" value="3-OHacyl-CoA_DH_CS"/>
</dbReference>
<feature type="binding site" evidence="6">
    <location>
        <position position="119"/>
    </location>
    <ligand>
        <name>NAD(+)</name>
        <dbReference type="ChEBI" id="CHEBI:57540"/>
    </ligand>
</feature>
<evidence type="ECO:0000313" key="9">
    <source>
        <dbReference type="EMBL" id="EIM56281.1"/>
    </source>
</evidence>
<dbReference type="PANTHER" id="PTHR48075">
    <property type="entry name" value="3-HYDROXYACYL-COA DEHYDROGENASE FAMILY PROTEIN"/>
    <property type="match status" value="1"/>
</dbReference>
<dbReference type="Proteomes" id="UP000005753">
    <property type="component" value="Chromosome"/>
</dbReference>
<dbReference type="GO" id="GO:0008691">
    <property type="term" value="F:3-hydroxybutyryl-CoA dehydrogenase activity"/>
    <property type="evidence" value="ECO:0007669"/>
    <property type="project" value="TreeGrafter"/>
</dbReference>
<evidence type="ECO:0000256" key="2">
    <source>
        <dbReference type="ARBA" id="ARBA00009463"/>
    </source>
</evidence>
<accession>I5AR58</accession>
<dbReference type="GO" id="GO:0006635">
    <property type="term" value="P:fatty acid beta-oxidation"/>
    <property type="evidence" value="ECO:0007669"/>
    <property type="project" value="TreeGrafter"/>
</dbReference>
<evidence type="ECO:0000256" key="3">
    <source>
        <dbReference type="ARBA" id="ARBA00023002"/>
    </source>
</evidence>
<feature type="site" description="Important for catalytic activity" evidence="5">
    <location>
        <position position="138"/>
    </location>
</feature>
<dbReference type="Pfam" id="PF00725">
    <property type="entry name" value="3HCDH"/>
    <property type="match status" value="1"/>
</dbReference>
<dbReference type="STRING" id="633697.EubceDRAFT1_0429"/>
<dbReference type="Gene3D" id="3.40.50.720">
    <property type="entry name" value="NAD(P)-binding Rossmann-like Domain"/>
    <property type="match status" value="1"/>
</dbReference>
<feature type="binding site" evidence="6">
    <location>
        <position position="272"/>
    </location>
    <ligand>
        <name>NAD(+)</name>
        <dbReference type="ChEBI" id="CHEBI:57540"/>
    </ligand>
</feature>
<keyword evidence="6" id="KW-0520">NAD</keyword>
<dbReference type="Pfam" id="PF02737">
    <property type="entry name" value="3HCDH_N"/>
    <property type="match status" value="1"/>
</dbReference>
<keyword evidence="3" id="KW-0560">Oxidoreductase</keyword>
<evidence type="ECO:0000313" key="10">
    <source>
        <dbReference type="Proteomes" id="UP000005753"/>
    </source>
</evidence>
<dbReference type="FunFam" id="3.40.50.720:FF:000009">
    <property type="entry name" value="Fatty oxidation complex, alpha subunit"/>
    <property type="match status" value="1"/>
</dbReference>
<dbReference type="SUPFAM" id="SSF48179">
    <property type="entry name" value="6-phosphogluconate dehydrogenase C-terminal domain-like"/>
    <property type="match status" value="1"/>
</dbReference>
<dbReference type="GO" id="GO:0019605">
    <property type="term" value="P:butyrate metabolic process"/>
    <property type="evidence" value="ECO:0007669"/>
    <property type="project" value="UniProtKB-UniPathway"/>
</dbReference>
<dbReference type="UniPathway" id="UPA00863"/>
<evidence type="ECO:0000256" key="5">
    <source>
        <dbReference type="PIRSR" id="PIRSR000105-1"/>
    </source>
</evidence>
<evidence type="ECO:0000259" key="8">
    <source>
        <dbReference type="Pfam" id="PF02737"/>
    </source>
</evidence>
<proteinExistence type="inferred from homology"/>